<dbReference type="Proteomes" id="UP000185781">
    <property type="component" value="Unassembled WGS sequence"/>
</dbReference>
<proteinExistence type="predicted"/>
<dbReference type="STRING" id="373672.SAMN05421785_102166"/>
<evidence type="ECO:0000313" key="1">
    <source>
        <dbReference type="EMBL" id="SIS71959.1"/>
    </source>
</evidence>
<name>A0A1N7LDQ9_9FLAO</name>
<dbReference type="RefSeq" id="WP_027380857.1">
    <property type="nucleotide sequence ID" value="NZ_FTOV01000002.1"/>
</dbReference>
<dbReference type="AlphaFoldDB" id="A0A1N7LDQ9"/>
<dbReference type="OrthoDB" id="6315383at2"/>
<gene>
    <name evidence="1" type="ORF">SAMN05421785_102166</name>
</gene>
<organism evidence="1 2">
    <name type="scientific">Chryseobacterium gambrini</name>
    <dbReference type="NCBI Taxonomy" id="373672"/>
    <lineage>
        <taxon>Bacteria</taxon>
        <taxon>Pseudomonadati</taxon>
        <taxon>Bacteroidota</taxon>
        <taxon>Flavobacteriia</taxon>
        <taxon>Flavobacteriales</taxon>
        <taxon>Weeksellaceae</taxon>
        <taxon>Chryseobacterium group</taxon>
        <taxon>Chryseobacterium</taxon>
    </lineage>
</organism>
<evidence type="ECO:0000313" key="2">
    <source>
        <dbReference type="Proteomes" id="UP000185781"/>
    </source>
</evidence>
<protein>
    <submittedName>
        <fullName evidence="1">Uncharacterized protein</fullName>
    </submittedName>
</protein>
<sequence>MTIAEILALIGIKIPDNNQKKIKAKDVRDSFQLMGEEVDTKADADAENITPQLAQNWKAKIETLTSIQQPQLNGNILSVYYTGENGVQQTQNVDLSGLATNDISIENAEYDAAQNIITITQNDGSSFQINLSEFSIIPTTNPDGSVSLVQEAVEKVKIHKVGISGNYNDLINKPTFAETDTLQSVIDRGNGTTKPIIFQPSQGRAGELYFNPTTYSCYFGNLNASHTGTYNHGWGFNSLAKVTTGTANVAFGAYSGSELTTGNYCVFFGINAGSKSTTGAANTYVGNESGSSGTTSYKNTFVGAYSGFTNTTGIGNTLIGYKAMNTSNLGDFNTAIGWAAGQGVTGRNNMMIGVGAGYNDGAISNKLIIHSNNTLSGVTNTSEGVYGSPQQGQLSRALITGDFLDRWVRMNASYLQVGNPGTNANDITINPSTGITAAQLYTPSSNNDYVQRGWIFANYYNQSQINSLLSRTYRVMGSVANFGALPTSGQTVGDVWNLLDTGENYVWVDNLNNTGIPGWDKLSGIVDVSGYIPITGTEINNPVSGNIQFENGDGPEYESYLYKVNNVDGLQNSLVFFPSSVQLKSSALDDSVASTFDVSTDGILAYSYTSRLSVNQTGLSLRNIDGNDKVKGILISSSTDEPILIEHQAVNPRGLSSGTYFGDNAQDNDYIQKKKAQEMITASRPYKVYTCLLAASGSPALPNPIVLENTIGNIVWSRNNVGEFFGTLNGAFPINKVWTVCSLSQSNGGVGSDKHIISARLDNDRIFFKLTNANDGSAIDLIGQFGSLEIRVYN</sequence>
<dbReference type="EMBL" id="FTOV01000002">
    <property type="protein sequence ID" value="SIS71959.1"/>
    <property type="molecule type" value="Genomic_DNA"/>
</dbReference>
<accession>A0A1N7LDQ9</accession>
<reference evidence="1 2" key="1">
    <citation type="submission" date="2017-01" db="EMBL/GenBank/DDBJ databases">
        <authorList>
            <person name="Mah S.A."/>
            <person name="Swanson W.J."/>
            <person name="Moy G.W."/>
            <person name="Vacquier V.D."/>
        </authorList>
    </citation>
    <scope>NUCLEOTIDE SEQUENCE [LARGE SCALE GENOMIC DNA]</scope>
    <source>
        <strain evidence="1 2">DSM 18014</strain>
    </source>
</reference>